<keyword evidence="3" id="KW-1185">Reference proteome</keyword>
<evidence type="ECO:0000313" key="2">
    <source>
        <dbReference type="EMBL" id="KAH6693867.1"/>
    </source>
</evidence>
<protein>
    <submittedName>
        <fullName evidence="2">Uncharacterized protein</fullName>
    </submittedName>
</protein>
<organism evidence="2 3">
    <name type="scientific">Plectosphaerella plurivora</name>
    <dbReference type="NCBI Taxonomy" id="936078"/>
    <lineage>
        <taxon>Eukaryota</taxon>
        <taxon>Fungi</taxon>
        <taxon>Dikarya</taxon>
        <taxon>Ascomycota</taxon>
        <taxon>Pezizomycotina</taxon>
        <taxon>Sordariomycetes</taxon>
        <taxon>Hypocreomycetidae</taxon>
        <taxon>Glomerellales</taxon>
        <taxon>Plectosphaerellaceae</taxon>
        <taxon>Plectosphaerella</taxon>
    </lineage>
</organism>
<gene>
    <name evidence="2" type="ORF">F5X68DRAFT_187635</name>
</gene>
<accession>A0A9P8VK76</accession>
<dbReference type="AlphaFoldDB" id="A0A9P8VK76"/>
<name>A0A9P8VK76_9PEZI</name>
<feature type="signal peptide" evidence="1">
    <location>
        <begin position="1"/>
        <end position="19"/>
    </location>
</feature>
<comment type="caution">
    <text evidence="2">The sequence shown here is derived from an EMBL/GenBank/DDBJ whole genome shotgun (WGS) entry which is preliminary data.</text>
</comment>
<feature type="chain" id="PRO_5040128450" evidence="1">
    <location>
        <begin position="20"/>
        <end position="158"/>
    </location>
</feature>
<keyword evidence="1" id="KW-0732">Signal</keyword>
<evidence type="ECO:0000313" key="3">
    <source>
        <dbReference type="Proteomes" id="UP000770015"/>
    </source>
</evidence>
<dbReference type="EMBL" id="JAGSXJ010000003">
    <property type="protein sequence ID" value="KAH6693867.1"/>
    <property type="molecule type" value="Genomic_DNA"/>
</dbReference>
<proteinExistence type="predicted"/>
<sequence>MRPNILSLATLGLATSAMADYMVVYQYCYFTCTYMGDFVTDFGRYYFDMSDGCRGSTAVPGMTELCIDYRNDRAHFKFSHQGNKRCMRITGDNSEDCGIASCRNIYFSEVSCNWRLPADEVEEWDGQEGEADWPALESVSATVVASTAVPAASGEAQV</sequence>
<evidence type="ECO:0000256" key="1">
    <source>
        <dbReference type="SAM" id="SignalP"/>
    </source>
</evidence>
<reference evidence="2" key="1">
    <citation type="journal article" date="2021" name="Nat. Commun.">
        <title>Genetic determinants of endophytism in the Arabidopsis root mycobiome.</title>
        <authorList>
            <person name="Mesny F."/>
            <person name="Miyauchi S."/>
            <person name="Thiergart T."/>
            <person name="Pickel B."/>
            <person name="Atanasova L."/>
            <person name="Karlsson M."/>
            <person name="Huettel B."/>
            <person name="Barry K.W."/>
            <person name="Haridas S."/>
            <person name="Chen C."/>
            <person name="Bauer D."/>
            <person name="Andreopoulos W."/>
            <person name="Pangilinan J."/>
            <person name="LaButti K."/>
            <person name="Riley R."/>
            <person name="Lipzen A."/>
            <person name="Clum A."/>
            <person name="Drula E."/>
            <person name="Henrissat B."/>
            <person name="Kohler A."/>
            <person name="Grigoriev I.V."/>
            <person name="Martin F.M."/>
            <person name="Hacquard S."/>
        </authorList>
    </citation>
    <scope>NUCLEOTIDE SEQUENCE</scope>
    <source>
        <strain evidence="2">MPI-SDFR-AT-0117</strain>
    </source>
</reference>
<dbReference type="OrthoDB" id="4860686at2759"/>
<dbReference type="Proteomes" id="UP000770015">
    <property type="component" value="Unassembled WGS sequence"/>
</dbReference>